<keyword evidence="2" id="KW-1185">Reference proteome</keyword>
<dbReference type="EMBL" id="AYZK01000001">
    <property type="protein sequence ID" value="KRM88289.1"/>
    <property type="molecule type" value="Genomic_DNA"/>
</dbReference>
<evidence type="ECO:0000313" key="2">
    <source>
        <dbReference type="Proteomes" id="UP000051789"/>
    </source>
</evidence>
<dbReference type="Proteomes" id="UP000051789">
    <property type="component" value="Unassembled WGS sequence"/>
</dbReference>
<accession>A0A0R2C915</accession>
<proteinExistence type="predicted"/>
<dbReference type="STRING" id="1423810.FD19_GL000582"/>
<sequence length="290" mass="31845">MTLSVVLVVVGMLVVFGGGWWYMNHGTHMATSHVAQSSRALQSKKVSQTRRKVHPAARGAAKVSQSQAATPIPSVVGIGFRIMPILFNGEDIDAAMDAGRAPQNSVHDGGRLGYFKTASTARISGVPGYFYVHSEPYSIDKQFIHLNGWNIPYKVVDGQLVTPTWSAKDPDGNVITWRLTVDDTAVDEVETHAPQSSASSSGGVDQLNLTSAQLEHWVRAVIKQGSQGYEADDYSFEQHFRNGYAEIEEYTASSGKRELMATYRVNGQGELEVKDDNTNQQWTVVSQTYF</sequence>
<comment type="caution">
    <text evidence="1">The sequence shown here is derived from an EMBL/GenBank/DDBJ whole genome shotgun (WGS) entry which is preliminary data.</text>
</comment>
<dbReference type="AlphaFoldDB" id="A0A0R2C915"/>
<gene>
    <name evidence="1" type="ORF">FD19_GL000582</name>
</gene>
<name>A0A0R2C915_9LACO</name>
<dbReference type="PATRIC" id="fig|1423810.4.peg.595"/>
<protein>
    <submittedName>
        <fullName evidence="1">Uncharacterized protein</fullName>
    </submittedName>
</protein>
<organism evidence="1 2">
    <name type="scientific">Lacticaseibacillus thailandensis DSM 22698 = JCM 13996</name>
    <dbReference type="NCBI Taxonomy" id="1423810"/>
    <lineage>
        <taxon>Bacteria</taxon>
        <taxon>Bacillati</taxon>
        <taxon>Bacillota</taxon>
        <taxon>Bacilli</taxon>
        <taxon>Lactobacillales</taxon>
        <taxon>Lactobacillaceae</taxon>
        <taxon>Lacticaseibacillus</taxon>
    </lineage>
</organism>
<evidence type="ECO:0000313" key="1">
    <source>
        <dbReference type="EMBL" id="KRM88289.1"/>
    </source>
</evidence>
<reference evidence="1 2" key="1">
    <citation type="journal article" date="2015" name="Genome Announc.">
        <title>Expanding the biotechnology potential of lactobacilli through comparative genomics of 213 strains and associated genera.</title>
        <authorList>
            <person name="Sun Z."/>
            <person name="Harris H.M."/>
            <person name="McCann A."/>
            <person name="Guo C."/>
            <person name="Argimon S."/>
            <person name="Zhang W."/>
            <person name="Yang X."/>
            <person name="Jeffery I.B."/>
            <person name="Cooney J.C."/>
            <person name="Kagawa T.F."/>
            <person name="Liu W."/>
            <person name="Song Y."/>
            <person name="Salvetti E."/>
            <person name="Wrobel A."/>
            <person name="Rasinkangas P."/>
            <person name="Parkhill J."/>
            <person name="Rea M.C."/>
            <person name="O'Sullivan O."/>
            <person name="Ritari J."/>
            <person name="Douillard F.P."/>
            <person name="Paul Ross R."/>
            <person name="Yang R."/>
            <person name="Briner A.E."/>
            <person name="Felis G.E."/>
            <person name="de Vos W.M."/>
            <person name="Barrangou R."/>
            <person name="Klaenhammer T.R."/>
            <person name="Caufield P.W."/>
            <person name="Cui Y."/>
            <person name="Zhang H."/>
            <person name="O'Toole P.W."/>
        </authorList>
    </citation>
    <scope>NUCLEOTIDE SEQUENCE [LARGE SCALE GENOMIC DNA]</scope>
    <source>
        <strain evidence="1 2">DSM 22698</strain>
    </source>
</reference>